<evidence type="ECO:0000313" key="2">
    <source>
        <dbReference type="Proteomes" id="UP001206236"/>
    </source>
</evidence>
<protein>
    <submittedName>
        <fullName evidence="1">Uncharacterized protein</fullName>
    </submittedName>
</protein>
<dbReference type="EMBL" id="JANGCN010000019">
    <property type="protein sequence ID" value="MCQ5153513.1"/>
    <property type="molecule type" value="Genomic_DNA"/>
</dbReference>
<organism evidence="1 2">
    <name type="scientific">Ruminococcus bicirculans</name>
    <name type="common">ex Wegman et al. 2014</name>
    <dbReference type="NCBI Taxonomy" id="1160721"/>
    <lineage>
        <taxon>Bacteria</taxon>
        <taxon>Bacillati</taxon>
        <taxon>Bacillota</taxon>
        <taxon>Clostridia</taxon>
        <taxon>Eubacteriales</taxon>
        <taxon>Oscillospiraceae</taxon>
        <taxon>Ruminococcus</taxon>
    </lineage>
</organism>
<accession>A0AAW5KNF3</accession>
<reference evidence="1" key="1">
    <citation type="submission" date="2022-06" db="EMBL/GenBank/DDBJ databases">
        <title>Isolation of gut microbiota from human fecal samples.</title>
        <authorList>
            <person name="Pamer E.G."/>
            <person name="Barat B."/>
            <person name="Waligurski E."/>
            <person name="Medina S."/>
            <person name="Paddock L."/>
            <person name="Mostad J."/>
        </authorList>
    </citation>
    <scope>NUCLEOTIDE SEQUENCE</scope>
    <source>
        <strain evidence="1">DFI.5.57</strain>
    </source>
</reference>
<dbReference type="Proteomes" id="UP001206236">
    <property type="component" value="Unassembled WGS sequence"/>
</dbReference>
<proteinExistence type="predicted"/>
<dbReference type="RefSeq" id="WP_256322188.1">
    <property type="nucleotide sequence ID" value="NZ_JANGCN010000019.1"/>
</dbReference>
<dbReference type="AlphaFoldDB" id="A0AAW5KNF3"/>
<sequence>MIFGGEQLQLFKPNNFSGKTLGKIKIWSPNGLNNPNSGGTLFEIGKTLRLDFEAGKQLFHTHITYNLYNSMPNFMKSMKCIFDPAKRDVHVRLTSILGGVIGVTQKE</sequence>
<comment type="caution">
    <text evidence="1">The sequence shown here is derived from an EMBL/GenBank/DDBJ whole genome shotgun (WGS) entry which is preliminary data.</text>
</comment>
<gene>
    <name evidence="1" type="ORF">NE632_09360</name>
</gene>
<name>A0AAW5KNF3_9FIRM</name>
<evidence type="ECO:0000313" key="1">
    <source>
        <dbReference type="EMBL" id="MCQ5153513.1"/>
    </source>
</evidence>